<evidence type="ECO:0000313" key="3">
    <source>
        <dbReference type="Proteomes" id="UP001595453"/>
    </source>
</evidence>
<dbReference type="RefSeq" id="WP_377122890.1">
    <property type="nucleotide sequence ID" value="NZ_JBHRSD010000011.1"/>
</dbReference>
<organism evidence="2 3">
    <name type="scientific">Pseudoalteromonas fenneropenaei</name>
    <dbReference type="NCBI Taxonomy" id="1737459"/>
    <lineage>
        <taxon>Bacteria</taxon>
        <taxon>Pseudomonadati</taxon>
        <taxon>Pseudomonadota</taxon>
        <taxon>Gammaproteobacteria</taxon>
        <taxon>Alteromonadales</taxon>
        <taxon>Pseudoalteromonadaceae</taxon>
        <taxon>Pseudoalteromonas</taxon>
    </lineage>
</organism>
<gene>
    <name evidence="2" type="ORF">ACFOEE_07820</name>
</gene>
<evidence type="ECO:0000313" key="2">
    <source>
        <dbReference type="EMBL" id="MFC3032421.1"/>
    </source>
</evidence>
<reference evidence="3" key="1">
    <citation type="journal article" date="2019" name="Int. J. Syst. Evol. Microbiol.">
        <title>The Global Catalogue of Microorganisms (GCM) 10K type strain sequencing project: providing services to taxonomists for standard genome sequencing and annotation.</title>
        <authorList>
            <consortium name="The Broad Institute Genomics Platform"/>
            <consortium name="The Broad Institute Genome Sequencing Center for Infectious Disease"/>
            <person name="Wu L."/>
            <person name="Ma J."/>
        </authorList>
    </citation>
    <scope>NUCLEOTIDE SEQUENCE [LARGE SCALE GENOMIC DNA]</scope>
    <source>
        <strain evidence="3">KCTC 42730</strain>
    </source>
</reference>
<keyword evidence="1" id="KW-1133">Transmembrane helix</keyword>
<keyword evidence="1" id="KW-0472">Membrane</keyword>
<protein>
    <submittedName>
        <fullName evidence="2">Uncharacterized protein</fullName>
    </submittedName>
</protein>
<dbReference type="EMBL" id="JBHRSD010000011">
    <property type="protein sequence ID" value="MFC3032421.1"/>
    <property type="molecule type" value="Genomic_DNA"/>
</dbReference>
<comment type="caution">
    <text evidence="2">The sequence shown here is derived from an EMBL/GenBank/DDBJ whole genome shotgun (WGS) entry which is preliminary data.</text>
</comment>
<evidence type="ECO:0000256" key="1">
    <source>
        <dbReference type="SAM" id="Phobius"/>
    </source>
</evidence>
<sequence>MVLLAFIMVAVLVKTSLLGLGLLTLVFASIAMLCNRFNLMRLDNKTQQRFQRIFKTALGLHLLAYFGLIIKLWWIEGWQDIPAFIVSHLIFHHVLCAVVAGTLTLMAIRVYLTSASHK</sequence>
<accession>A0ABV7CIM5</accession>
<feature type="transmembrane region" description="Helical" evidence="1">
    <location>
        <begin position="90"/>
        <end position="112"/>
    </location>
</feature>
<feature type="transmembrane region" description="Helical" evidence="1">
    <location>
        <begin position="6"/>
        <end position="33"/>
    </location>
</feature>
<feature type="transmembrane region" description="Helical" evidence="1">
    <location>
        <begin position="53"/>
        <end position="75"/>
    </location>
</feature>
<proteinExistence type="predicted"/>
<name>A0ABV7CIM5_9GAMM</name>
<keyword evidence="1" id="KW-0812">Transmembrane</keyword>
<dbReference type="Proteomes" id="UP001595453">
    <property type="component" value="Unassembled WGS sequence"/>
</dbReference>
<keyword evidence="3" id="KW-1185">Reference proteome</keyword>